<dbReference type="SUPFAM" id="SSF52540">
    <property type="entry name" value="P-loop containing nucleoside triphosphate hydrolases"/>
    <property type="match status" value="1"/>
</dbReference>
<name>A0A6F8YSB4_9ACTN</name>
<keyword evidence="3" id="KW-1185">Reference proteome</keyword>
<dbReference type="Proteomes" id="UP000503011">
    <property type="component" value="Chromosome"/>
</dbReference>
<dbReference type="AlphaFoldDB" id="A0A6F8YSB4"/>
<dbReference type="KEGG" id="psuu:Psuf_060340"/>
<gene>
    <name evidence="2" type="ORF">Psuf_060340</name>
</gene>
<dbReference type="RefSeq" id="WP_232075152.1">
    <property type="nucleotide sequence ID" value="NZ_AP022871.1"/>
</dbReference>
<evidence type="ECO:0000313" key="3">
    <source>
        <dbReference type="Proteomes" id="UP000503011"/>
    </source>
</evidence>
<dbReference type="Pfam" id="PF13424">
    <property type="entry name" value="TPR_12"/>
    <property type="match status" value="2"/>
</dbReference>
<dbReference type="Gene3D" id="3.40.50.300">
    <property type="entry name" value="P-loop containing nucleotide triphosphate hydrolases"/>
    <property type="match status" value="1"/>
</dbReference>
<evidence type="ECO:0000313" key="2">
    <source>
        <dbReference type="EMBL" id="BCB88721.1"/>
    </source>
</evidence>
<dbReference type="InterPro" id="IPR019734">
    <property type="entry name" value="TPR_rpt"/>
</dbReference>
<organism evidence="2 3">
    <name type="scientific">Phytohabitans suffuscus</name>
    <dbReference type="NCBI Taxonomy" id="624315"/>
    <lineage>
        <taxon>Bacteria</taxon>
        <taxon>Bacillati</taxon>
        <taxon>Actinomycetota</taxon>
        <taxon>Actinomycetes</taxon>
        <taxon>Micromonosporales</taxon>
        <taxon>Micromonosporaceae</taxon>
    </lineage>
</organism>
<dbReference type="Pfam" id="PF00931">
    <property type="entry name" value="NB-ARC"/>
    <property type="match status" value="1"/>
</dbReference>
<dbReference type="PRINTS" id="PR00364">
    <property type="entry name" value="DISEASERSIST"/>
</dbReference>
<dbReference type="InterPro" id="IPR011990">
    <property type="entry name" value="TPR-like_helical_dom_sf"/>
</dbReference>
<dbReference type="PANTHER" id="PTHR47691:SF3">
    <property type="entry name" value="HTH-TYPE TRANSCRIPTIONAL REGULATOR RV0890C-RELATED"/>
    <property type="match status" value="1"/>
</dbReference>
<dbReference type="SMART" id="SM00028">
    <property type="entry name" value="TPR"/>
    <property type="match status" value="7"/>
</dbReference>
<dbReference type="SUPFAM" id="SSF48452">
    <property type="entry name" value="TPR-like"/>
    <property type="match status" value="2"/>
</dbReference>
<feature type="domain" description="NB-ARC" evidence="1">
    <location>
        <begin position="31"/>
        <end position="177"/>
    </location>
</feature>
<protein>
    <recommendedName>
        <fullName evidence="1">NB-ARC domain-containing protein</fullName>
    </recommendedName>
</protein>
<dbReference type="GO" id="GO:0043531">
    <property type="term" value="F:ADP binding"/>
    <property type="evidence" value="ECO:0007669"/>
    <property type="project" value="InterPro"/>
</dbReference>
<proteinExistence type="predicted"/>
<dbReference type="InterPro" id="IPR002182">
    <property type="entry name" value="NB-ARC"/>
</dbReference>
<evidence type="ECO:0000259" key="1">
    <source>
        <dbReference type="Pfam" id="PF00931"/>
    </source>
</evidence>
<dbReference type="PANTHER" id="PTHR47691">
    <property type="entry name" value="REGULATOR-RELATED"/>
    <property type="match status" value="1"/>
</dbReference>
<dbReference type="Gene3D" id="1.25.40.10">
    <property type="entry name" value="Tetratricopeptide repeat domain"/>
    <property type="match status" value="2"/>
</dbReference>
<accession>A0A6F8YSB4</accession>
<sequence>MPADVVAFTGRAAALAQLDADTWTGDATAATVVAVTGMAGVGKTALAVRWSHRNRHHFPDGQLYVNLHGYSLRTPVRPIEALAGFLHALGVAPEKVPSDPDQATGMYRTLMAGRRMLVLLDNAGGPEQIRPLLPGSPGCHVLLTSRDRLSGMVAVDGVRRVDLDVLAPHESRALLSRVLPGELPTTEAAAVGRLAAACAHLPLALRIAAASIADAQGGVGGYLARLHDNRLDTLGIEGDPQAAVRVAFDLSYATLTPHERRLFRLLGLAPVRTVTALSAADLAGAEPAVTGRTLARLASAHLLVPLAPGRYAFHDLLRLYAVERAEAEEPAGEREAALTRLYDWYQCHIDGGADLVYPSMIRLPRRTRRPPATFAGQAEAVAWLADEYRNAVAIVAYVADAGPGGVAWHITNGLRGYLAIRGHTSELGAAALAGRRAAARAADLPGQAAMELCLAAAATRQNRYQEATEHAVRMAALANEAGWPQAEAVAYGTLGTICWRSGQLSQGADVYRRALEILERIRETSGRATTQTNLTLILLDQGRPHEALRQATEALQGFQEAGELTGESNALSHLGTAYHLLGRWPEALAHLNGATARGRDTDNRLSQADALNALAAVRRDMGDLAEAERVAYAALDLAHQLGDNWHQANCRNTLASLYHRQGRHQEAVREHLRALELARRTDERSPAVIALAGLAAASRGLGDLETAWRYAEEALRLATECGYRVVEGQVRTTMAQICHDQGDAANAVRHGEQALAVHRECSYPLGQAEALRLLARAAPDAADRRAYHDELVALPLPAPPDQPSWSE</sequence>
<reference evidence="2 3" key="1">
    <citation type="submission" date="2020-03" db="EMBL/GenBank/DDBJ databases">
        <title>Whole genome shotgun sequence of Phytohabitans suffuscus NBRC 105367.</title>
        <authorList>
            <person name="Komaki H."/>
            <person name="Tamura T."/>
        </authorList>
    </citation>
    <scope>NUCLEOTIDE SEQUENCE [LARGE SCALE GENOMIC DNA]</scope>
    <source>
        <strain evidence="2 3">NBRC 105367</strain>
    </source>
</reference>
<dbReference type="EMBL" id="AP022871">
    <property type="protein sequence ID" value="BCB88721.1"/>
    <property type="molecule type" value="Genomic_DNA"/>
</dbReference>
<dbReference type="InterPro" id="IPR027417">
    <property type="entry name" value="P-loop_NTPase"/>
</dbReference>
<reference evidence="2 3" key="2">
    <citation type="submission" date="2020-03" db="EMBL/GenBank/DDBJ databases">
        <authorList>
            <person name="Ichikawa N."/>
            <person name="Kimura A."/>
            <person name="Kitahashi Y."/>
            <person name="Uohara A."/>
        </authorList>
    </citation>
    <scope>NUCLEOTIDE SEQUENCE [LARGE SCALE GENOMIC DNA]</scope>
    <source>
        <strain evidence="2 3">NBRC 105367</strain>
    </source>
</reference>